<keyword evidence="3" id="KW-1133">Transmembrane helix</keyword>
<keyword evidence="1" id="KW-0378">Hydrolase</keyword>
<feature type="active site" description="Proton donor/acceptor" evidence="2">
    <location>
        <position position="146"/>
    </location>
</feature>
<keyword evidence="3" id="KW-0812">Transmembrane</keyword>
<dbReference type="RefSeq" id="WP_073825126.1">
    <property type="nucleotide sequence ID" value="NZ_JAUNKL010000052.1"/>
</dbReference>
<proteinExistence type="predicted"/>
<evidence type="ECO:0000313" key="5">
    <source>
        <dbReference type="Proteomes" id="UP000185612"/>
    </source>
</evidence>
<sequence>MNQPQAPRHRRRGTVSAVATFFGFLGELLLTAGALLGLFVVWQLHWTSYLAQSSMAAGVAQFEKAAPPKVDKVVAPEVVKRDTPPPVGAVPGMDEIFGTLHVPRWDHMEIPIAEGTEATVLDQGWAGHYPDTQAPGDVGNFAVAGHRQTWGHNFRRVHELEVGDPIIVETADAWLVYKMTSYEIVLPEQVEVVAPVPNQPDQTPTKRLLTMTTCDPEWGNSHRYIVYSEFDHWVPRSEGVPPELKGA</sequence>
<dbReference type="CDD" id="cd05830">
    <property type="entry name" value="Sortase_E"/>
    <property type="match status" value="1"/>
</dbReference>
<dbReference type="InParanoid" id="A0A1Q5PUM2"/>
<dbReference type="InterPro" id="IPR005754">
    <property type="entry name" value="Sortase"/>
</dbReference>
<evidence type="ECO:0000256" key="1">
    <source>
        <dbReference type="ARBA" id="ARBA00022801"/>
    </source>
</evidence>
<dbReference type="InterPro" id="IPR023365">
    <property type="entry name" value="Sortase_dom-sf"/>
</dbReference>
<dbReference type="GO" id="GO:0016787">
    <property type="term" value="F:hydrolase activity"/>
    <property type="evidence" value="ECO:0007669"/>
    <property type="project" value="UniProtKB-KW"/>
</dbReference>
<dbReference type="Proteomes" id="UP000185612">
    <property type="component" value="Unassembled WGS sequence"/>
</dbReference>
<dbReference type="Gene3D" id="2.40.260.10">
    <property type="entry name" value="Sortase"/>
    <property type="match status" value="1"/>
</dbReference>
<evidence type="ECO:0000313" key="4">
    <source>
        <dbReference type="EMBL" id="OKL51281.1"/>
    </source>
</evidence>
<dbReference type="NCBIfam" id="NF033747">
    <property type="entry name" value="class_E_sortase"/>
    <property type="match status" value="1"/>
</dbReference>
<keyword evidence="3" id="KW-0472">Membrane</keyword>
<evidence type="ECO:0008006" key="6">
    <source>
        <dbReference type="Google" id="ProtNLM"/>
    </source>
</evidence>
<dbReference type="EMBL" id="MQVS01000008">
    <property type="protein sequence ID" value="OKL51281.1"/>
    <property type="molecule type" value="Genomic_DNA"/>
</dbReference>
<keyword evidence="5" id="KW-1185">Reference proteome</keyword>
<reference evidence="5" key="1">
    <citation type="submission" date="2016-12" db="EMBL/GenBank/DDBJ databases">
        <authorList>
            <person name="Meng X."/>
        </authorList>
    </citation>
    <scope>NUCLEOTIDE SEQUENCE [LARGE SCALE GENOMIC DNA]</scope>
    <source>
        <strain evidence="5">DSM 20732</strain>
    </source>
</reference>
<evidence type="ECO:0000256" key="2">
    <source>
        <dbReference type="PIRSR" id="PIRSR605754-1"/>
    </source>
</evidence>
<evidence type="ECO:0000256" key="3">
    <source>
        <dbReference type="SAM" id="Phobius"/>
    </source>
</evidence>
<dbReference type="Pfam" id="PF04203">
    <property type="entry name" value="Sortase"/>
    <property type="match status" value="1"/>
</dbReference>
<dbReference type="InterPro" id="IPR042003">
    <property type="entry name" value="Sortase_E"/>
</dbReference>
<feature type="active site" description="Acyl-thioester intermediate" evidence="2">
    <location>
        <position position="214"/>
    </location>
</feature>
<dbReference type="OrthoDB" id="5242879at2"/>
<comment type="caution">
    <text evidence="4">The sequence shown here is derived from an EMBL/GenBank/DDBJ whole genome shotgun (WGS) entry which is preliminary data.</text>
</comment>
<protein>
    <recommendedName>
        <fullName evidence="6">Class E sortase</fullName>
    </recommendedName>
</protein>
<gene>
    <name evidence="4" type="ORF">BSZ40_08200</name>
</gene>
<accession>A0A1Q5PUM2</accession>
<feature type="transmembrane region" description="Helical" evidence="3">
    <location>
        <begin position="21"/>
        <end position="44"/>
    </location>
</feature>
<organism evidence="4 5">
    <name type="scientific">Buchananella hordeovulneris</name>
    <dbReference type="NCBI Taxonomy" id="52770"/>
    <lineage>
        <taxon>Bacteria</taxon>
        <taxon>Bacillati</taxon>
        <taxon>Actinomycetota</taxon>
        <taxon>Actinomycetes</taxon>
        <taxon>Actinomycetales</taxon>
        <taxon>Actinomycetaceae</taxon>
        <taxon>Buchananella</taxon>
    </lineage>
</organism>
<dbReference type="InterPro" id="IPR053465">
    <property type="entry name" value="Sortase_Class_E"/>
</dbReference>
<dbReference type="AlphaFoldDB" id="A0A1Q5PUM2"/>
<dbReference type="NCBIfam" id="TIGR01076">
    <property type="entry name" value="sortase_fam"/>
    <property type="match status" value="1"/>
</dbReference>
<name>A0A1Q5PUM2_9ACTO</name>
<dbReference type="SUPFAM" id="SSF63817">
    <property type="entry name" value="Sortase"/>
    <property type="match status" value="1"/>
</dbReference>
<dbReference type="STRING" id="52770.BSZ40_08200"/>